<dbReference type="InParanoid" id="K0KIR8"/>
<dbReference type="InterPro" id="IPR016181">
    <property type="entry name" value="Acyl_CoA_acyltransferase"/>
</dbReference>
<organism evidence="1 2">
    <name type="scientific">Wickerhamomyces ciferrii (strain ATCC 14091 / BCRC 22168 / CBS 111 / JCM 3599 / NBRC 0793 / NRRL Y-1031 F-60-10)</name>
    <name type="common">Yeast</name>
    <name type="synonym">Pichia ciferrii</name>
    <dbReference type="NCBI Taxonomy" id="1206466"/>
    <lineage>
        <taxon>Eukaryota</taxon>
        <taxon>Fungi</taxon>
        <taxon>Dikarya</taxon>
        <taxon>Ascomycota</taxon>
        <taxon>Saccharomycotina</taxon>
        <taxon>Saccharomycetes</taxon>
        <taxon>Phaffomycetales</taxon>
        <taxon>Wickerhamomycetaceae</taxon>
        <taxon>Wickerhamomyces</taxon>
    </lineage>
</organism>
<name>K0KIR8_WICCF</name>
<sequence length="225" mass="25185">MSPTLLQIPGTVLQESPNSHESIKFLTKVLNTGYDVVKHKFNVITSTRIKNENIFIEDLGIQAKGSFILLLIRESDEDSTKILKDLSNGDINHVIADNTLSFNNIEESQILGTIAAKAKHLDTSFGWEITGFTSFVKGVGKFLINQLEIKARQTTEPKVDSLFASVIVEHQLIPYYTQFGFIEIGEKVLLRIDENGKVKGEALEDGIYATRDFHVGLLKKTIEYV</sequence>
<reference evidence="1 2" key="1">
    <citation type="journal article" date="2012" name="Eukaryot. Cell">
        <title>Draft genome sequence of Wickerhamomyces ciferrii NRRL Y-1031 F-60-10.</title>
        <authorList>
            <person name="Schneider J."/>
            <person name="Andrea H."/>
            <person name="Blom J."/>
            <person name="Jaenicke S."/>
            <person name="Ruckert C."/>
            <person name="Schorsch C."/>
            <person name="Szczepanowski R."/>
            <person name="Farwick M."/>
            <person name="Goesmann A."/>
            <person name="Puhler A."/>
            <person name="Schaffer S."/>
            <person name="Tauch A."/>
            <person name="Kohler T."/>
            <person name="Brinkrolf K."/>
        </authorList>
    </citation>
    <scope>NUCLEOTIDE SEQUENCE [LARGE SCALE GENOMIC DNA]</scope>
    <source>
        <strain evidence="2">ATCC 14091 / BCRC 22168 / CBS 111 / JCM 3599 / NBRC 0793 / NRRL Y-1031 F-60-10</strain>
    </source>
</reference>
<gene>
    <name evidence="1" type="primary">RMD6</name>
    <name evidence="1" type="ORF">BN7_826</name>
</gene>
<dbReference type="Proteomes" id="UP000009328">
    <property type="component" value="Unassembled WGS sequence"/>
</dbReference>
<dbReference type="SUPFAM" id="SSF55729">
    <property type="entry name" value="Acyl-CoA N-acyltransferases (Nat)"/>
    <property type="match status" value="1"/>
</dbReference>
<dbReference type="FunCoup" id="K0KIR8">
    <property type="interactions" value="20"/>
</dbReference>
<evidence type="ECO:0000313" key="2">
    <source>
        <dbReference type="Proteomes" id="UP000009328"/>
    </source>
</evidence>
<dbReference type="AlphaFoldDB" id="K0KIR8"/>
<accession>K0KIR8</accession>
<protein>
    <submittedName>
        <fullName evidence="1">Sporulation protein</fullName>
    </submittedName>
</protein>
<proteinExistence type="predicted"/>
<dbReference type="EMBL" id="CAIF01000015">
    <property type="protein sequence ID" value="CCH41289.1"/>
    <property type="molecule type" value="Genomic_DNA"/>
</dbReference>
<dbReference type="eggNOG" id="ENOG502S44U">
    <property type="taxonomic scope" value="Eukaryota"/>
</dbReference>
<dbReference type="HOGENOM" id="CLU_107283_0_0_1"/>
<evidence type="ECO:0000313" key="1">
    <source>
        <dbReference type="EMBL" id="CCH41289.1"/>
    </source>
</evidence>
<keyword evidence="2" id="KW-1185">Reference proteome</keyword>
<comment type="caution">
    <text evidence="1">The sequence shown here is derived from an EMBL/GenBank/DDBJ whole genome shotgun (WGS) entry which is preliminary data.</text>
</comment>